<evidence type="ECO:0000256" key="4">
    <source>
        <dbReference type="ARBA" id="ARBA00022695"/>
    </source>
</evidence>
<evidence type="ECO:0000313" key="14">
    <source>
        <dbReference type="EMBL" id="PUA31533.1"/>
    </source>
</evidence>
<comment type="catalytic activity">
    <reaction evidence="12">
        <text>L-tyrosyl-[protein] + ATP = O-(5'-adenylyl)-L-tyrosyl-[protein] + diphosphate</text>
        <dbReference type="Rhea" id="RHEA:54288"/>
        <dbReference type="Rhea" id="RHEA-COMP:10136"/>
        <dbReference type="Rhea" id="RHEA-COMP:13846"/>
        <dbReference type="ChEBI" id="CHEBI:30616"/>
        <dbReference type="ChEBI" id="CHEBI:33019"/>
        <dbReference type="ChEBI" id="CHEBI:46858"/>
        <dbReference type="ChEBI" id="CHEBI:83624"/>
        <dbReference type="EC" id="2.7.7.108"/>
    </reaction>
</comment>
<organism evidence="14 15">
    <name type="scientific">Candidatus Terraquivivens tikiterensis</name>
    <dbReference type="NCBI Taxonomy" id="1980982"/>
    <lineage>
        <taxon>Archaea</taxon>
        <taxon>Nitrososphaerota</taxon>
        <taxon>Candidatus Wolframiiraptoraceae</taxon>
        <taxon>Candidatus Terraquivivens</taxon>
    </lineage>
</organism>
<keyword evidence="8" id="KW-0460">Magnesium</keyword>
<keyword evidence="6" id="KW-0547">Nucleotide-binding</keyword>
<name>A0A2R7Y252_9ARCH</name>
<dbReference type="PANTHER" id="PTHR33571">
    <property type="entry name" value="SSL8005 PROTEIN"/>
    <property type="match status" value="1"/>
</dbReference>
<proteinExistence type="inferred from homology"/>
<keyword evidence="2" id="KW-1277">Toxin-antitoxin system</keyword>
<evidence type="ECO:0000256" key="11">
    <source>
        <dbReference type="ARBA" id="ARBA00047518"/>
    </source>
</evidence>
<evidence type="ECO:0000256" key="12">
    <source>
        <dbReference type="ARBA" id="ARBA00048696"/>
    </source>
</evidence>
<keyword evidence="3" id="KW-0808">Transferase</keyword>
<keyword evidence="5" id="KW-0479">Metal-binding</keyword>
<dbReference type="Pfam" id="PF01909">
    <property type="entry name" value="NTP_transf_2"/>
    <property type="match status" value="1"/>
</dbReference>
<dbReference type="Proteomes" id="UP000244066">
    <property type="component" value="Unassembled WGS sequence"/>
</dbReference>
<comment type="cofactor">
    <cofactor evidence="1">
        <name>Mg(2+)</name>
        <dbReference type="ChEBI" id="CHEBI:18420"/>
    </cofactor>
</comment>
<dbReference type="GO" id="GO:0070733">
    <property type="term" value="F:AMPylase activity"/>
    <property type="evidence" value="ECO:0007669"/>
    <property type="project" value="UniProtKB-EC"/>
</dbReference>
<protein>
    <recommendedName>
        <fullName evidence="9">protein adenylyltransferase</fullName>
        <ecNumber evidence="9">2.7.7.108</ecNumber>
    </recommendedName>
</protein>
<evidence type="ECO:0000313" key="15">
    <source>
        <dbReference type="Proteomes" id="UP000244066"/>
    </source>
</evidence>
<dbReference type="Gene3D" id="3.30.460.10">
    <property type="entry name" value="Beta Polymerase, domain 2"/>
    <property type="match status" value="1"/>
</dbReference>
<evidence type="ECO:0000256" key="8">
    <source>
        <dbReference type="ARBA" id="ARBA00022842"/>
    </source>
</evidence>
<dbReference type="InterPro" id="IPR043519">
    <property type="entry name" value="NT_sf"/>
</dbReference>
<feature type="domain" description="Polymerase nucleotidyl transferase" evidence="13">
    <location>
        <begin position="8"/>
        <end position="46"/>
    </location>
</feature>
<dbReference type="CDD" id="cd05403">
    <property type="entry name" value="NT_KNTase_like"/>
    <property type="match status" value="1"/>
</dbReference>
<evidence type="ECO:0000256" key="10">
    <source>
        <dbReference type="ARBA" id="ARBA00038276"/>
    </source>
</evidence>
<reference evidence="14 15" key="1">
    <citation type="submission" date="2017-04" db="EMBL/GenBank/DDBJ databases">
        <title>Draft Aigarchaeota genome from a New Zealand hot spring.</title>
        <authorList>
            <person name="Reysenbach A.-L."/>
            <person name="Donaho J.A."/>
            <person name="Gerhart J."/>
            <person name="Kelley J.F."/>
            <person name="Kouba K."/>
            <person name="Podar M."/>
            <person name="Stott M."/>
        </authorList>
    </citation>
    <scope>NUCLEOTIDE SEQUENCE [LARGE SCALE GENOMIC DNA]</scope>
    <source>
        <strain evidence="14">NZ13_MG1</strain>
    </source>
</reference>
<dbReference type="InterPro" id="IPR002934">
    <property type="entry name" value="Polymerase_NTP_transf_dom"/>
</dbReference>
<evidence type="ECO:0000256" key="6">
    <source>
        <dbReference type="ARBA" id="ARBA00022741"/>
    </source>
</evidence>
<dbReference type="GO" id="GO:0005524">
    <property type="term" value="F:ATP binding"/>
    <property type="evidence" value="ECO:0007669"/>
    <property type="project" value="UniProtKB-KW"/>
</dbReference>
<dbReference type="SUPFAM" id="SSF81301">
    <property type="entry name" value="Nucleotidyltransferase"/>
    <property type="match status" value="1"/>
</dbReference>
<dbReference type="EMBL" id="NDWU01000016">
    <property type="protein sequence ID" value="PUA31533.1"/>
    <property type="molecule type" value="Genomic_DNA"/>
</dbReference>
<evidence type="ECO:0000259" key="13">
    <source>
        <dbReference type="Pfam" id="PF01909"/>
    </source>
</evidence>
<accession>A0A2R7Y252</accession>
<keyword evidence="7" id="KW-0067">ATP-binding</keyword>
<dbReference type="InterPro" id="IPR052038">
    <property type="entry name" value="Type-VII_TA_antitoxin"/>
</dbReference>
<evidence type="ECO:0000256" key="7">
    <source>
        <dbReference type="ARBA" id="ARBA00022840"/>
    </source>
</evidence>
<dbReference type="EC" id="2.7.7.108" evidence="9"/>
<dbReference type="AlphaFoldDB" id="A0A2R7Y252"/>
<dbReference type="PANTHER" id="PTHR33571:SF19">
    <property type="entry name" value="PROTEIN ADENYLYLTRANSFERASE MJ0128-RELATED"/>
    <property type="match status" value="1"/>
</dbReference>
<evidence type="ECO:0000256" key="9">
    <source>
        <dbReference type="ARBA" id="ARBA00034531"/>
    </source>
</evidence>
<gene>
    <name evidence="14" type="ORF">B9J98_06015</name>
</gene>
<keyword evidence="4" id="KW-0548">Nucleotidyltransferase</keyword>
<comment type="similarity">
    <text evidence="10">Belongs to the MntA antitoxin family.</text>
</comment>
<evidence type="ECO:0000256" key="1">
    <source>
        <dbReference type="ARBA" id="ARBA00001946"/>
    </source>
</evidence>
<comment type="catalytic activity">
    <reaction evidence="11">
        <text>O-(5'-adenylyl)-L-tyrosyl-[protein] + ATP = O-[5'-(adenylyl-(5'-&gt;3')-adenylyl)]-L-tyrosyl-[protein] + diphosphate</text>
        <dbReference type="Rhea" id="RHEA:66528"/>
        <dbReference type="Rhea" id="RHEA-COMP:13846"/>
        <dbReference type="Rhea" id="RHEA-COMP:17046"/>
        <dbReference type="ChEBI" id="CHEBI:30616"/>
        <dbReference type="ChEBI" id="CHEBI:33019"/>
        <dbReference type="ChEBI" id="CHEBI:83624"/>
        <dbReference type="ChEBI" id="CHEBI:167160"/>
    </reaction>
</comment>
<evidence type="ECO:0000256" key="5">
    <source>
        <dbReference type="ARBA" id="ARBA00022723"/>
    </source>
</evidence>
<evidence type="ECO:0000256" key="2">
    <source>
        <dbReference type="ARBA" id="ARBA00022649"/>
    </source>
</evidence>
<sequence length="46" mass="5397">MHAAAYIELLLEELRQKYKVKRIGVFGSFVRGEQKKKSDIDLLVEF</sequence>
<comment type="caution">
    <text evidence="14">The sequence shown here is derived from an EMBL/GenBank/DDBJ whole genome shotgun (WGS) entry which is preliminary data.</text>
</comment>
<dbReference type="GO" id="GO:0046872">
    <property type="term" value="F:metal ion binding"/>
    <property type="evidence" value="ECO:0007669"/>
    <property type="project" value="UniProtKB-KW"/>
</dbReference>
<evidence type="ECO:0000256" key="3">
    <source>
        <dbReference type="ARBA" id="ARBA00022679"/>
    </source>
</evidence>